<sequence>MRDAHGPFSTLLLTAPLLVVPTLAAIGLPGMDAASGRPGLTLGEAGDEDAADLFAEEGFDDAFAGGVDGRLGEAADELPPAAEGVRWAGGEPTQTFGDDPLFPGAVSTASGSSGDVAAESPIASLVPADPTRPTAARTAEADEVSAASVRLIIAQLEELGAERLDQEASGDQFYFGCTLASAAGPGGPKVDRRFEAEADTLAEAAGDVLAQVRRFRVATAGGAETGDLALAEPAR</sequence>
<evidence type="ECO:0000313" key="2">
    <source>
        <dbReference type="Proteomes" id="UP000318741"/>
    </source>
</evidence>
<evidence type="ECO:0000313" key="1">
    <source>
        <dbReference type="EMBL" id="QDT17885.1"/>
    </source>
</evidence>
<dbReference type="Proteomes" id="UP000318741">
    <property type="component" value="Chromosome"/>
</dbReference>
<dbReference type="EMBL" id="CP036265">
    <property type="protein sequence ID" value="QDT17885.1"/>
    <property type="molecule type" value="Genomic_DNA"/>
</dbReference>
<accession>A0A517PEU5</accession>
<gene>
    <name evidence="1" type="ORF">CA12_40210</name>
</gene>
<dbReference type="AlphaFoldDB" id="A0A517PEU5"/>
<dbReference type="RefSeq" id="WP_145360880.1">
    <property type="nucleotide sequence ID" value="NZ_CP036265.1"/>
</dbReference>
<keyword evidence="2" id="KW-1185">Reference proteome</keyword>
<proteinExistence type="predicted"/>
<dbReference type="KEGG" id="acaf:CA12_40210"/>
<organism evidence="1 2">
    <name type="scientific">Alienimonas californiensis</name>
    <dbReference type="NCBI Taxonomy" id="2527989"/>
    <lineage>
        <taxon>Bacteria</taxon>
        <taxon>Pseudomonadati</taxon>
        <taxon>Planctomycetota</taxon>
        <taxon>Planctomycetia</taxon>
        <taxon>Planctomycetales</taxon>
        <taxon>Planctomycetaceae</taxon>
        <taxon>Alienimonas</taxon>
    </lineage>
</organism>
<reference evidence="1 2" key="1">
    <citation type="submission" date="2019-02" db="EMBL/GenBank/DDBJ databases">
        <title>Deep-cultivation of Planctomycetes and their phenomic and genomic characterization uncovers novel biology.</title>
        <authorList>
            <person name="Wiegand S."/>
            <person name="Jogler M."/>
            <person name="Boedeker C."/>
            <person name="Pinto D."/>
            <person name="Vollmers J."/>
            <person name="Rivas-Marin E."/>
            <person name="Kohn T."/>
            <person name="Peeters S.H."/>
            <person name="Heuer A."/>
            <person name="Rast P."/>
            <person name="Oberbeckmann S."/>
            <person name="Bunk B."/>
            <person name="Jeske O."/>
            <person name="Meyerdierks A."/>
            <person name="Storesund J.E."/>
            <person name="Kallscheuer N."/>
            <person name="Luecker S."/>
            <person name="Lage O.M."/>
            <person name="Pohl T."/>
            <person name="Merkel B.J."/>
            <person name="Hornburger P."/>
            <person name="Mueller R.-W."/>
            <person name="Bruemmer F."/>
            <person name="Labrenz M."/>
            <person name="Spormann A.M."/>
            <person name="Op den Camp H."/>
            <person name="Overmann J."/>
            <person name="Amann R."/>
            <person name="Jetten M.S.M."/>
            <person name="Mascher T."/>
            <person name="Medema M.H."/>
            <person name="Devos D.P."/>
            <person name="Kaster A.-K."/>
            <person name="Ovreas L."/>
            <person name="Rohde M."/>
            <person name="Galperin M.Y."/>
            <person name="Jogler C."/>
        </authorList>
    </citation>
    <scope>NUCLEOTIDE SEQUENCE [LARGE SCALE GENOMIC DNA]</scope>
    <source>
        <strain evidence="1 2">CA12</strain>
    </source>
</reference>
<name>A0A517PEU5_9PLAN</name>
<protein>
    <submittedName>
        <fullName evidence="1">Uncharacterized protein</fullName>
    </submittedName>
</protein>